<evidence type="ECO:0000259" key="3">
    <source>
        <dbReference type="Pfam" id="PF25917"/>
    </source>
</evidence>
<protein>
    <submittedName>
        <fullName evidence="5">Hemolysin D</fullName>
    </submittedName>
</protein>
<evidence type="ECO:0000259" key="2">
    <source>
        <dbReference type="Pfam" id="PF25876"/>
    </source>
</evidence>
<name>A0A178MQL5_9PROT</name>
<feature type="domain" description="CusB-like beta-barrel" evidence="4">
    <location>
        <begin position="243"/>
        <end position="286"/>
    </location>
</feature>
<dbReference type="InterPro" id="IPR050739">
    <property type="entry name" value="MFP"/>
</dbReference>
<dbReference type="PANTHER" id="PTHR30386">
    <property type="entry name" value="MEMBRANE FUSION SUBUNIT OF EMRAB-TOLC MULTIDRUG EFFLUX PUMP"/>
    <property type="match status" value="1"/>
</dbReference>
<dbReference type="Gene3D" id="2.40.50.100">
    <property type="match status" value="1"/>
</dbReference>
<accession>A0A178MQL5</accession>
<dbReference type="InterPro" id="IPR058624">
    <property type="entry name" value="MdtA-like_HH"/>
</dbReference>
<dbReference type="Gene3D" id="1.10.287.470">
    <property type="entry name" value="Helix hairpin bin"/>
    <property type="match status" value="1"/>
</dbReference>
<comment type="caution">
    <text evidence="5">The sequence shown here is derived from an EMBL/GenBank/DDBJ whole genome shotgun (WGS) entry which is preliminary data.</text>
</comment>
<reference evidence="5 6" key="1">
    <citation type="submission" date="2016-04" db="EMBL/GenBank/DDBJ databases">
        <title>Draft genome sequence of freshwater magnetotactic bacteria Magnetospirillum marisnigri SP-1 and Magnetospirillum moscoviense BB-1.</title>
        <authorList>
            <person name="Koziaeva V."/>
            <person name="Dziuba M.V."/>
            <person name="Ivanov T.M."/>
            <person name="Kuznetsov B."/>
            <person name="Grouzdev D.S."/>
        </authorList>
    </citation>
    <scope>NUCLEOTIDE SEQUENCE [LARGE SCALE GENOMIC DNA]</scope>
    <source>
        <strain evidence="5 6">SP-1</strain>
    </source>
</reference>
<organism evidence="5 6">
    <name type="scientific">Paramagnetospirillum marisnigri</name>
    <dbReference type="NCBI Taxonomy" id="1285242"/>
    <lineage>
        <taxon>Bacteria</taxon>
        <taxon>Pseudomonadati</taxon>
        <taxon>Pseudomonadota</taxon>
        <taxon>Alphaproteobacteria</taxon>
        <taxon>Rhodospirillales</taxon>
        <taxon>Magnetospirillaceae</taxon>
        <taxon>Paramagnetospirillum</taxon>
    </lineage>
</organism>
<dbReference type="GO" id="GO:0055085">
    <property type="term" value="P:transmembrane transport"/>
    <property type="evidence" value="ECO:0007669"/>
    <property type="project" value="InterPro"/>
</dbReference>
<evidence type="ECO:0000313" key="5">
    <source>
        <dbReference type="EMBL" id="OAN50365.1"/>
    </source>
</evidence>
<dbReference type="EMBL" id="LWQT01000055">
    <property type="protein sequence ID" value="OAN50365.1"/>
    <property type="molecule type" value="Genomic_DNA"/>
</dbReference>
<dbReference type="Pfam" id="PF25954">
    <property type="entry name" value="Beta-barrel_RND_2"/>
    <property type="match status" value="1"/>
</dbReference>
<gene>
    <name evidence="5" type="ORF">A6A04_01975</name>
</gene>
<dbReference type="Proteomes" id="UP000078428">
    <property type="component" value="Unassembled WGS sequence"/>
</dbReference>
<keyword evidence="1" id="KW-0732">Signal</keyword>
<dbReference type="Gene3D" id="2.40.30.170">
    <property type="match status" value="1"/>
</dbReference>
<feature type="chain" id="PRO_5008092160" evidence="1">
    <location>
        <begin position="26"/>
        <end position="343"/>
    </location>
</feature>
<dbReference type="Pfam" id="PF25917">
    <property type="entry name" value="BSH_RND"/>
    <property type="match status" value="1"/>
</dbReference>
<evidence type="ECO:0000259" key="4">
    <source>
        <dbReference type="Pfam" id="PF25954"/>
    </source>
</evidence>
<proteinExistence type="predicted"/>
<feature type="domain" description="Multidrug resistance protein MdtA-like alpha-helical hairpin" evidence="2">
    <location>
        <begin position="114"/>
        <end position="178"/>
    </location>
</feature>
<dbReference type="SUPFAM" id="SSF111369">
    <property type="entry name" value="HlyD-like secretion proteins"/>
    <property type="match status" value="3"/>
</dbReference>
<dbReference type="OrthoDB" id="9811754at2"/>
<dbReference type="InterPro" id="IPR058625">
    <property type="entry name" value="MdtA-like_BSH"/>
</dbReference>
<dbReference type="RefSeq" id="WP_068492876.1">
    <property type="nucleotide sequence ID" value="NZ_LWQT01000055.1"/>
</dbReference>
<dbReference type="InterPro" id="IPR058792">
    <property type="entry name" value="Beta-barrel_RND_2"/>
</dbReference>
<feature type="signal peptide" evidence="1">
    <location>
        <begin position="1"/>
        <end position="25"/>
    </location>
</feature>
<dbReference type="STRING" id="1285242.A6A04_01975"/>
<keyword evidence="6" id="KW-1185">Reference proteome</keyword>
<feature type="domain" description="Multidrug resistance protein MdtA-like barrel-sandwich hybrid" evidence="3">
    <location>
        <begin position="45"/>
        <end position="239"/>
    </location>
</feature>
<dbReference type="Pfam" id="PF25876">
    <property type="entry name" value="HH_MFP_RND"/>
    <property type="match status" value="1"/>
</dbReference>
<dbReference type="AlphaFoldDB" id="A0A178MQL5"/>
<sequence>MKKPVAALMVLGLLAGAGWTASRWASDWRWQEATDDAYVDGDVTAILPKVSGYVVELRGQDNRPVAKGEVLLRIDDRDYRAKVEEARAQVAARMAQLIQIEDREAVQRSVIAQSGATITAARADVVRARADFERTQRLVREDFVSRQRFDLMAADAAKAQASLTGSGAGLQAAQRQLAVLASEKVMVQAQMEQAKAALTLADTDLEATVVRAPVDGVVGNRAVRDGQYVRPGQMLMAVVPLGRVWIDANFKETQLGRIRAGQKVLIKVDAFPGQSITGRVDSFAPATGSKFSLLPPENATGNFTKIVQRVPVRILPDDDNALKGLLRPGLSVVVTVDTRDPPP</sequence>
<evidence type="ECO:0000313" key="6">
    <source>
        <dbReference type="Proteomes" id="UP000078428"/>
    </source>
</evidence>
<dbReference type="PANTHER" id="PTHR30386:SF24">
    <property type="entry name" value="MULTIDRUG RESISTANCE EFFLUX PUMP"/>
    <property type="match status" value="1"/>
</dbReference>
<evidence type="ECO:0000256" key="1">
    <source>
        <dbReference type="SAM" id="SignalP"/>
    </source>
</evidence>